<dbReference type="SUPFAM" id="SSF47413">
    <property type="entry name" value="lambda repressor-like DNA-binding domains"/>
    <property type="match status" value="1"/>
</dbReference>
<organism evidence="3 4">
    <name type="scientific">Vagococcus bubulae</name>
    <dbReference type="NCBI Taxonomy" id="1977868"/>
    <lineage>
        <taxon>Bacteria</taxon>
        <taxon>Bacillati</taxon>
        <taxon>Bacillota</taxon>
        <taxon>Bacilli</taxon>
        <taxon>Lactobacillales</taxon>
        <taxon>Enterococcaceae</taxon>
        <taxon>Vagococcus</taxon>
    </lineage>
</organism>
<keyword evidence="1" id="KW-0238">DNA-binding</keyword>
<dbReference type="RefSeq" id="WP_125958197.1">
    <property type="nucleotide sequence ID" value="NZ_NGJT01000019.1"/>
</dbReference>
<accession>A0A429ZE22</accession>
<dbReference type="InterPro" id="IPR001387">
    <property type="entry name" value="Cro/C1-type_HTH"/>
</dbReference>
<dbReference type="GO" id="GO:0003677">
    <property type="term" value="F:DNA binding"/>
    <property type="evidence" value="ECO:0007669"/>
    <property type="project" value="UniProtKB-KW"/>
</dbReference>
<dbReference type="InterPro" id="IPR010982">
    <property type="entry name" value="Lambda_DNA-bd_dom_sf"/>
</dbReference>
<comment type="caution">
    <text evidence="3">The sequence shown here is derived from an EMBL/GenBank/DDBJ whole genome shotgun (WGS) entry which is preliminary data.</text>
</comment>
<protein>
    <recommendedName>
        <fullName evidence="2">HTH cro/C1-type domain-containing protein</fullName>
    </recommendedName>
</protein>
<feature type="domain" description="HTH cro/C1-type" evidence="2">
    <location>
        <begin position="9"/>
        <end position="63"/>
    </location>
</feature>
<dbReference type="Pfam" id="PF01381">
    <property type="entry name" value="HTH_3"/>
    <property type="match status" value="1"/>
</dbReference>
<sequence>MKKSLGDRIKSIRLEKGYTMEDFGKFFQTSKGTVNNWEKNRNKPNRENLKKIAEIGNVSVDYLIGLSDFKNEYEMNLYKEQFKQLSQYQSQQVNAIVSNIKYLLVELEKNQDEDTKQNVLDSLTNTISYLALYSSEDSKKIDNLITTLTYLFDGLRGIYSLRYKNDNEKNSYKNYLELREQLIKNIDDFYNMNK</sequence>
<evidence type="ECO:0000259" key="2">
    <source>
        <dbReference type="PROSITE" id="PS50943"/>
    </source>
</evidence>
<evidence type="ECO:0000313" key="3">
    <source>
        <dbReference type="EMBL" id="RST91923.1"/>
    </source>
</evidence>
<dbReference type="PANTHER" id="PTHR46558">
    <property type="entry name" value="TRACRIPTIONAL REGULATORY PROTEIN-RELATED-RELATED"/>
    <property type="match status" value="1"/>
</dbReference>
<dbReference type="EMBL" id="NGJT01000019">
    <property type="protein sequence ID" value="RST91923.1"/>
    <property type="molecule type" value="Genomic_DNA"/>
</dbReference>
<evidence type="ECO:0000256" key="1">
    <source>
        <dbReference type="ARBA" id="ARBA00023125"/>
    </source>
</evidence>
<dbReference type="Proteomes" id="UP000288490">
    <property type="component" value="Unassembled WGS sequence"/>
</dbReference>
<dbReference type="Gene3D" id="1.10.260.40">
    <property type="entry name" value="lambda repressor-like DNA-binding domains"/>
    <property type="match status" value="1"/>
</dbReference>
<proteinExistence type="predicted"/>
<keyword evidence="4" id="KW-1185">Reference proteome</keyword>
<dbReference type="SMART" id="SM00530">
    <property type="entry name" value="HTH_XRE"/>
    <property type="match status" value="1"/>
</dbReference>
<evidence type="ECO:0000313" key="4">
    <source>
        <dbReference type="Proteomes" id="UP000288490"/>
    </source>
</evidence>
<name>A0A429ZE22_9ENTE</name>
<dbReference type="PANTHER" id="PTHR46558:SF11">
    <property type="entry name" value="HTH-TYPE TRANSCRIPTIONAL REGULATOR XRE"/>
    <property type="match status" value="1"/>
</dbReference>
<dbReference type="AlphaFoldDB" id="A0A429ZE22"/>
<reference evidence="3 4" key="1">
    <citation type="submission" date="2017-05" db="EMBL/GenBank/DDBJ databases">
        <title>Vagococcus spp. assemblies.</title>
        <authorList>
            <person name="Gulvik C.A."/>
        </authorList>
    </citation>
    <scope>NUCLEOTIDE SEQUENCE [LARGE SCALE GENOMIC DNA]</scope>
    <source>
        <strain evidence="3 4">SS1994</strain>
    </source>
</reference>
<dbReference type="CDD" id="cd00093">
    <property type="entry name" value="HTH_XRE"/>
    <property type="match status" value="1"/>
</dbReference>
<gene>
    <name evidence="3" type="ORF">CBF36_09370</name>
</gene>
<dbReference type="PROSITE" id="PS50943">
    <property type="entry name" value="HTH_CROC1"/>
    <property type="match status" value="1"/>
</dbReference>
<dbReference type="OrthoDB" id="2055733at2"/>